<keyword evidence="4 5" id="KW-0472">Membrane</keyword>
<keyword evidence="2 5" id="KW-0812">Transmembrane</keyword>
<sequence length="332" mass="36961">QVSTIVGLVLIPFFSLFGSVGNVLSLRVLSQMRMRLRNVINLVLAALAVSDLLFLLHALFFSFLKLYMLRDPVAGGDLRALTFPFLGAYSSVVTARITTGLTILLSLERLVAVYFPIRARAMCSRSSTLAAIIGIYTVTGLMFLPYMLKYRAERRATLNNETVYFVARTSLGKDPRFFPVYGTVLNTLFRFVPLALLTLVNALIAAAIRRTWRLRQTISSTSGSYRQRRITLMLLAVSLVSLVCILPGAIHSIMAQAWAPDYSPRGAQSNLFVIMSTLSYWLETINSSVNFIIYMAFCSKFKTTYHKMFCCGKSETGGSHGSAHSVVHFSNR</sequence>
<feature type="transmembrane region" description="Helical" evidence="5">
    <location>
        <begin position="188"/>
        <end position="209"/>
    </location>
</feature>
<evidence type="ECO:0000313" key="7">
    <source>
        <dbReference type="EMBL" id="RUS70154.1"/>
    </source>
</evidence>
<dbReference type="PANTHER" id="PTHR46641:SF2">
    <property type="entry name" value="FMRFAMIDE RECEPTOR"/>
    <property type="match status" value="1"/>
</dbReference>
<feature type="transmembrane region" description="Helical" evidence="5">
    <location>
        <begin position="128"/>
        <end position="148"/>
    </location>
</feature>
<feature type="transmembrane region" description="Helical" evidence="5">
    <location>
        <begin position="83"/>
        <end position="107"/>
    </location>
</feature>
<dbReference type="STRING" id="188477.A0A433SLZ2"/>
<evidence type="ECO:0000256" key="3">
    <source>
        <dbReference type="ARBA" id="ARBA00022989"/>
    </source>
</evidence>
<evidence type="ECO:0000256" key="2">
    <source>
        <dbReference type="ARBA" id="ARBA00022692"/>
    </source>
</evidence>
<dbReference type="GO" id="GO:0016020">
    <property type="term" value="C:membrane"/>
    <property type="evidence" value="ECO:0007669"/>
    <property type="project" value="UniProtKB-SubCell"/>
</dbReference>
<dbReference type="InterPro" id="IPR052954">
    <property type="entry name" value="GPCR-Ligand_Int"/>
</dbReference>
<evidence type="ECO:0000259" key="6">
    <source>
        <dbReference type="PROSITE" id="PS50262"/>
    </source>
</evidence>
<protein>
    <recommendedName>
        <fullName evidence="6">G-protein coupled receptors family 1 profile domain-containing protein</fullName>
    </recommendedName>
</protein>
<name>A0A433SLZ2_ELYCH</name>
<evidence type="ECO:0000256" key="5">
    <source>
        <dbReference type="SAM" id="Phobius"/>
    </source>
</evidence>
<organism evidence="7 8">
    <name type="scientific">Elysia chlorotica</name>
    <name type="common">Eastern emerald elysia</name>
    <name type="synonym">Sea slug</name>
    <dbReference type="NCBI Taxonomy" id="188477"/>
    <lineage>
        <taxon>Eukaryota</taxon>
        <taxon>Metazoa</taxon>
        <taxon>Spiralia</taxon>
        <taxon>Lophotrochozoa</taxon>
        <taxon>Mollusca</taxon>
        <taxon>Gastropoda</taxon>
        <taxon>Heterobranchia</taxon>
        <taxon>Euthyneura</taxon>
        <taxon>Panpulmonata</taxon>
        <taxon>Sacoglossa</taxon>
        <taxon>Placobranchoidea</taxon>
        <taxon>Plakobranchidae</taxon>
        <taxon>Elysia</taxon>
    </lineage>
</organism>
<feature type="non-terminal residue" evidence="7">
    <location>
        <position position="332"/>
    </location>
</feature>
<accession>A0A433SLZ2</accession>
<evidence type="ECO:0000256" key="1">
    <source>
        <dbReference type="ARBA" id="ARBA00004370"/>
    </source>
</evidence>
<dbReference type="InterPro" id="IPR017452">
    <property type="entry name" value="GPCR_Rhodpsn_7TM"/>
</dbReference>
<feature type="transmembrane region" description="Helical" evidence="5">
    <location>
        <begin position="6"/>
        <end position="29"/>
    </location>
</feature>
<dbReference type="Proteomes" id="UP000271974">
    <property type="component" value="Unassembled WGS sequence"/>
</dbReference>
<proteinExistence type="predicted"/>
<dbReference type="Gene3D" id="1.20.1070.10">
    <property type="entry name" value="Rhodopsin 7-helix transmembrane proteins"/>
    <property type="match status" value="1"/>
</dbReference>
<dbReference type="GO" id="GO:0004930">
    <property type="term" value="F:G protein-coupled receptor activity"/>
    <property type="evidence" value="ECO:0007669"/>
    <property type="project" value="InterPro"/>
</dbReference>
<evidence type="ECO:0000313" key="8">
    <source>
        <dbReference type="Proteomes" id="UP000271974"/>
    </source>
</evidence>
<comment type="caution">
    <text evidence="7">The sequence shown here is derived from an EMBL/GenBank/DDBJ whole genome shotgun (WGS) entry which is preliminary data.</text>
</comment>
<gene>
    <name evidence="7" type="ORF">EGW08_022086</name>
</gene>
<dbReference type="PRINTS" id="PR00237">
    <property type="entry name" value="GPCRRHODOPSN"/>
</dbReference>
<dbReference type="EMBL" id="RQTK01001479">
    <property type="protein sequence ID" value="RUS70154.1"/>
    <property type="molecule type" value="Genomic_DNA"/>
</dbReference>
<dbReference type="OrthoDB" id="10033446at2759"/>
<feature type="domain" description="G-protein coupled receptors family 1 profile" evidence="6">
    <location>
        <begin position="21"/>
        <end position="294"/>
    </location>
</feature>
<dbReference type="PANTHER" id="PTHR46641">
    <property type="entry name" value="FMRFAMIDE RECEPTOR-RELATED"/>
    <property type="match status" value="1"/>
</dbReference>
<dbReference type="Pfam" id="PF00001">
    <property type="entry name" value="7tm_1"/>
    <property type="match status" value="1"/>
</dbReference>
<dbReference type="InterPro" id="IPR000276">
    <property type="entry name" value="GPCR_Rhodpsn"/>
</dbReference>
<evidence type="ECO:0000256" key="4">
    <source>
        <dbReference type="ARBA" id="ARBA00023136"/>
    </source>
</evidence>
<keyword evidence="3 5" id="KW-1133">Transmembrane helix</keyword>
<keyword evidence="8" id="KW-1185">Reference proteome</keyword>
<dbReference type="PROSITE" id="PS50262">
    <property type="entry name" value="G_PROTEIN_RECEP_F1_2"/>
    <property type="match status" value="1"/>
</dbReference>
<feature type="non-terminal residue" evidence="7">
    <location>
        <position position="1"/>
    </location>
</feature>
<feature type="transmembrane region" description="Helical" evidence="5">
    <location>
        <begin position="278"/>
        <end position="298"/>
    </location>
</feature>
<dbReference type="AlphaFoldDB" id="A0A433SLZ2"/>
<dbReference type="CDD" id="cd14978">
    <property type="entry name" value="7tmA_FMRFamide_R-like"/>
    <property type="match status" value="1"/>
</dbReference>
<reference evidence="7 8" key="1">
    <citation type="submission" date="2019-01" db="EMBL/GenBank/DDBJ databases">
        <title>A draft genome assembly of the solar-powered sea slug Elysia chlorotica.</title>
        <authorList>
            <person name="Cai H."/>
            <person name="Li Q."/>
            <person name="Fang X."/>
            <person name="Li J."/>
            <person name="Curtis N.E."/>
            <person name="Altenburger A."/>
            <person name="Shibata T."/>
            <person name="Feng M."/>
            <person name="Maeda T."/>
            <person name="Schwartz J.A."/>
            <person name="Shigenobu S."/>
            <person name="Lundholm N."/>
            <person name="Nishiyama T."/>
            <person name="Yang H."/>
            <person name="Hasebe M."/>
            <person name="Li S."/>
            <person name="Pierce S.K."/>
            <person name="Wang J."/>
        </authorList>
    </citation>
    <scope>NUCLEOTIDE SEQUENCE [LARGE SCALE GENOMIC DNA]</scope>
    <source>
        <strain evidence="7">EC2010</strain>
        <tissue evidence="7">Whole organism of an adult</tissue>
    </source>
</reference>
<feature type="transmembrane region" description="Helical" evidence="5">
    <location>
        <begin position="230"/>
        <end position="258"/>
    </location>
</feature>
<feature type="transmembrane region" description="Helical" evidence="5">
    <location>
        <begin position="41"/>
        <end position="63"/>
    </location>
</feature>
<comment type="subcellular location">
    <subcellularLocation>
        <location evidence="1">Membrane</location>
    </subcellularLocation>
</comment>
<dbReference type="SUPFAM" id="SSF81321">
    <property type="entry name" value="Family A G protein-coupled receptor-like"/>
    <property type="match status" value="1"/>
</dbReference>